<reference evidence="1" key="1">
    <citation type="journal article" date="2020" name="Nat. Commun.">
        <title>Large-scale genome sequencing of mycorrhizal fungi provides insights into the early evolution of symbiotic traits.</title>
        <authorList>
            <person name="Miyauchi S."/>
            <person name="Kiss E."/>
            <person name="Kuo A."/>
            <person name="Drula E."/>
            <person name="Kohler A."/>
            <person name="Sanchez-Garcia M."/>
            <person name="Morin E."/>
            <person name="Andreopoulos B."/>
            <person name="Barry K.W."/>
            <person name="Bonito G."/>
            <person name="Buee M."/>
            <person name="Carver A."/>
            <person name="Chen C."/>
            <person name="Cichocki N."/>
            <person name="Clum A."/>
            <person name="Culley D."/>
            <person name="Crous P.W."/>
            <person name="Fauchery L."/>
            <person name="Girlanda M."/>
            <person name="Hayes R.D."/>
            <person name="Keri Z."/>
            <person name="LaButti K."/>
            <person name="Lipzen A."/>
            <person name="Lombard V."/>
            <person name="Magnuson J."/>
            <person name="Maillard F."/>
            <person name="Murat C."/>
            <person name="Nolan M."/>
            <person name="Ohm R.A."/>
            <person name="Pangilinan J."/>
            <person name="Pereira M.F."/>
            <person name="Perotto S."/>
            <person name="Peter M."/>
            <person name="Pfister S."/>
            <person name="Riley R."/>
            <person name="Sitrit Y."/>
            <person name="Stielow J.B."/>
            <person name="Szollosi G."/>
            <person name="Zifcakova L."/>
            <person name="Stursova M."/>
            <person name="Spatafora J.W."/>
            <person name="Tedersoo L."/>
            <person name="Vaario L.M."/>
            <person name="Yamada A."/>
            <person name="Yan M."/>
            <person name="Wang P."/>
            <person name="Xu J."/>
            <person name="Bruns T."/>
            <person name="Baldrian P."/>
            <person name="Vilgalys R."/>
            <person name="Dunand C."/>
            <person name="Henrissat B."/>
            <person name="Grigoriev I.V."/>
            <person name="Hibbett D."/>
            <person name="Nagy L.G."/>
            <person name="Martin F.M."/>
        </authorList>
    </citation>
    <scope>NUCLEOTIDE SEQUENCE</scope>
    <source>
        <strain evidence="1">UP504</strain>
    </source>
</reference>
<protein>
    <submittedName>
        <fullName evidence="1">Uncharacterized protein</fullName>
    </submittedName>
</protein>
<dbReference type="Proteomes" id="UP000886523">
    <property type="component" value="Unassembled WGS sequence"/>
</dbReference>
<evidence type="ECO:0000313" key="1">
    <source>
        <dbReference type="EMBL" id="KAF9504680.1"/>
    </source>
</evidence>
<feature type="non-terminal residue" evidence="1">
    <location>
        <position position="151"/>
    </location>
</feature>
<keyword evidence="2" id="KW-1185">Reference proteome</keyword>
<dbReference type="AlphaFoldDB" id="A0A9P6AEY6"/>
<proteinExistence type="predicted"/>
<dbReference type="EMBL" id="MU129204">
    <property type="protein sequence ID" value="KAF9504680.1"/>
    <property type="molecule type" value="Genomic_DNA"/>
</dbReference>
<evidence type="ECO:0000313" key="2">
    <source>
        <dbReference type="Proteomes" id="UP000886523"/>
    </source>
</evidence>
<sequence>MRMRAYPVGLNPLPERLRTARDPYQRLQGVHSRGCHEGLHVLCCESDHCACCLACPSVFLLREVILITTPSQDMPCGNTEANVDIQSGGRSMIPFSLYPVGVAWAFDIPQSLRRLPVLSTRLLLGFICDLENNFECSCLNCPWPLPMGAYA</sequence>
<comment type="caution">
    <text evidence="1">The sequence shown here is derived from an EMBL/GenBank/DDBJ whole genome shotgun (WGS) entry which is preliminary data.</text>
</comment>
<name>A0A9P6AEY6_9AGAM</name>
<accession>A0A9P6AEY6</accession>
<gene>
    <name evidence="1" type="ORF">BS47DRAFT_1354893</name>
</gene>
<organism evidence="1 2">
    <name type="scientific">Hydnum rufescens UP504</name>
    <dbReference type="NCBI Taxonomy" id="1448309"/>
    <lineage>
        <taxon>Eukaryota</taxon>
        <taxon>Fungi</taxon>
        <taxon>Dikarya</taxon>
        <taxon>Basidiomycota</taxon>
        <taxon>Agaricomycotina</taxon>
        <taxon>Agaricomycetes</taxon>
        <taxon>Cantharellales</taxon>
        <taxon>Hydnaceae</taxon>
        <taxon>Hydnum</taxon>
    </lineage>
</organism>